<dbReference type="PANTHER" id="PTHR37812:SF1">
    <property type="entry name" value="MU-LIKE PROPHAGE FLUMU PROTEIN C"/>
    <property type="match status" value="1"/>
</dbReference>
<evidence type="ECO:0000313" key="2">
    <source>
        <dbReference type="EMBL" id="ABS42205.1"/>
    </source>
</evidence>
<sequence>MERRIMKYEKAQNILPDGIIEMIQNYIDGGYIYIPKKNENKKSWGENTETKRYLKVRDKEIFNKYSSGASVKILAEEYFLTEGSIRRIIRNQKSYG</sequence>
<protein>
    <recommendedName>
        <fullName evidence="1">Mor transcription activator domain-containing protein</fullName>
    </recommendedName>
</protein>
<dbReference type="InterPro" id="IPR009057">
    <property type="entry name" value="Homeodomain-like_sf"/>
</dbReference>
<dbReference type="InterPro" id="IPR014875">
    <property type="entry name" value="Mor_transcription_activator"/>
</dbReference>
<reference evidence="3" key="1">
    <citation type="submission" date="2007-06" db="EMBL/GenBank/DDBJ databases">
        <authorList>
            <person name="Brinkac L.M."/>
            <person name="Daugherty S."/>
            <person name="Dodson R.J."/>
            <person name="Madupu R."/>
            <person name="Brown J.L."/>
            <person name="Bruce D."/>
            <person name="Detter C."/>
            <person name="Munk C."/>
            <person name="Smith L.A."/>
            <person name="Smith T.J."/>
            <person name="White O."/>
            <person name="Brettin T.S."/>
        </authorList>
    </citation>
    <scope>NUCLEOTIDE SEQUENCE [LARGE SCALE GENOMIC DNA]</scope>
    <source>
        <strain evidence="3">Langeland / NCTC 10281 / Type F</strain>
    </source>
</reference>
<proteinExistence type="predicted"/>
<dbReference type="NCBIfam" id="NF040785">
    <property type="entry name" value="CD3324_fam"/>
    <property type="match status" value="1"/>
</dbReference>
<dbReference type="Pfam" id="PF08765">
    <property type="entry name" value="Mor"/>
    <property type="match status" value="1"/>
</dbReference>
<feature type="domain" description="Mor transcription activator" evidence="1">
    <location>
        <begin position="19"/>
        <end position="93"/>
    </location>
</feature>
<dbReference type="HOGENOM" id="CLU_159841_0_0_9"/>
<dbReference type="KEGG" id="cbf:CLI_0808"/>
<evidence type="ECO:0000313" key="3">
    <source>
        <dbReference type="Proteomes" id="UP000002410"/>
    </source>
</evidence>
<dbReference type="InterPro" id="IPR052411">
    <property type="entry name" value="c-mor_Regulatory_Protein"/>
</dbReference>
<dbReference type="InterPro" id="IPR049739">
    <property type="entry name" value="YraL-like"/>
</dbReference>
<dbReference type="EMBL" id="CP000728">
    <property type="protein sequence ID" value="ABS42205.1"/>
    <property type="molecule type" value="Genomic_DNA"/>
</dbReference>
<dbReference type="Proteomes" id="UP000002410">
    <property type="component" value="Chromosome"/>
</dbReference>
<dbReference type="AlphaFoldDB" id="A7GBC0"/>
<dbReference type="SUPFAM" id="SSF46689">
    <property type="entry name" value="Homeodomain-like"/>
    <property type="match status" value="1"/>
</dbReference>
<dbReference type="Gene3D" id="1.10.10.60">
    <property type="entry name" value="Homeodomain-like"/>
    <property type="match status" value="1"/>
</dbReference>
<organism evidence="2 3">
    <name type="scientific">Clostridium botulinum (strain Langeland / NCTC 10281 / Type F)</name>
    <dbReference type="NCBI Taxonomy" id="441772"/>
    <lineage>
        <taxon>Bacteria</taxon>
        <taxon>Bacillati</taxon>
        <taxon>Bacillota</taxon>
        <taxon>Clostridia</taxon>
        <taxon>Eubacteriales</taxon>
        <taxon>Clostridiaceae</taxon>
        <taxon>Clostridium</taxon>
    </lineage>
</organism>
<gene>
    <name evidence="2" type="ordered locus">CLI_0808</name>
</gene>
<name>A7GBC0_CLOBL</name>
<evidence type="ECO:0000259" key="1">
    <source>
        <dbReference type="Pfam" id="PF08765"/>
    </source>
</evidence>
<accession>A7GBC0</accession>
<dbReference type="PANTHER" id="PTHR37812">
    <property type="entry name" value="MU-LIKE PROPHAGE FLUMU PROTEIN C"/>
    <property type="match status" value="1"/>
</dbReference>